<organism evidence="10 11">
    <name type="scientific">Fusarium beomiforme</name>
    <dbReference type="NCBI Taxonomy" id="44412"/>
    <lineage>
        <taxon>Eukaryota</taxon>
        <taxon>Fungi</taxon>
        <taxon>Dikarya</taxon>
        <taxon>Ascomycota</taxon>
        <taxon>Pezizomycotina</taxon>
        <taxon>Sordariomycetes</taxon>
        <taxon>Hypocreomycetidae</taxon>
        <taxon>Hypocreales</taxon>
        <taxon>Nectriaceae</taxon>
        <taxon>Fusarium</taxon>
        <taxon>Fusarium burgessii species complex</taxon>
    </lineage>
</organism>
<evidence type="ECO:0000256" key="4">
    <source>
        <dbReference type="ARBA" id="ARBA00022676"/>
    </source>
</evidence>
<evidence type="ECO:0000256" key="1">
    <source>
        <dbReference type="ARBA" id="ARBA00009481"/>
    </source>
</evidence>
<keyword evidence="3" id="KW-0313">Glucose metabolism</keyword>
<comment type="similarity">
    <text evidence="1">Belongs to the glycosyltransferase group 1 family. Glycosyltransferase 4 subfamily.</text>
</comment>
<dbReference type="AlphaFoldDB" id="A0A9P5ALD7"/>
<name>A0A9P5ALD7_9HYPO</name>
<feature type="domain" description="Trehalose synthase N-terminal" evidence="9">
    <location>
        <begin position="320"/>
        <end position="479"/>
    </location>
</feature>
<accession>A0A9P5ALD7</accession>
<evidence type="ECO:0000259" key="9">
    <source>
        <dbReference type="Pfam" id="PF21269"/>
    </source>
</evidence>
<comment type="subunit">
    <text evidence="2">Homodimer.</text>
</comment>
<sequence length="784" mass="87888">MSQSPPTDPGEVQPSPISSYNPPKRYLPLTPDPLTTYTPYTPYTPRTSTTSTLRLAAPLYEEPARINNEASTAGIRQSSRPKSLRPFILSIMAFKHGRKFSAIPSVYRKRRLSNAIEKKGQFSPALTRLYLGISAAFSDHKTALVAMALHDGVYLTDFSVKPLSLSIDGNSDVIADYVLQEVERYEHDNFVKFVGAGVPSSLSSVSTSLCSRLWLELDIVPIVIPDEGEDKNLDKKNFWDAKRVDEQADSMVRKCFIYFGPSQTPLLQVGFRGLVLTDAGFRVHLATLKNYQDTCSTPTWASMLSYAEKLKRNKIRIAFFSSTPQGNEVAVMRHALVRFAHLIGVDVSWYVPKPLPSALEITKKIQNILHGVSCPNQIISPEDKKAVIQWIADNADRYWFSERGPLRPIEDGGADVVIVDDPQMAGLIPMIRRLTPERPVIYRSHFQFRGDLALTNGSSESNIWKFLWDNIKMADLFISYPISTLVTRTVPKQKLAYMPATADWLDGLNKPLKDWDTGYYGNSFNAECQAQRRTPLSWPARNFILQVAYFDHSNGISMAISSYAEFRRQCTVANLQSPPQLVLCGYQFMDDHNSQNAYDEFLDELMSHCHEYTEDVITMRLGFNDQVVNTLTSKAHVVLGLSSSGAFETRLTEALHAGRPVIATNVGGNPIQIQDQVNGFLVEPDDSKAVANYLMALFTDEELHSRMSYAARTRVSDEVGTVGNALCWFYLASKLANENVGDCRTKLRPDGKWVYDMAREDAGLPYSVDEERLPRHIAGTLNVT</sequence>
<dbReference type="PANTHER" id="PTHR47779">
    <property type="entry name" value="SYNTHASE (CCG-9), PUTATIVE (AFU_ORTHOLOGUE AFUA_3G12100)-RELATED"/>
    <property type="match status" value="1"/>
</dbReference>
<evidence type="ECO:0000256" key="3">
    <source>
        <dbReference type="ARBA" id="ARBA00022526"/>
    </source>
</evidence>
<dbReference type="OrthoDB" id="937291at2759"/>
<dbReference type="InterPro" id="IPR052078">
    <property type="entry name" value="Trehalose_Metab_GTase"/>
</dbReference>
<evidence type="ECO:0000313" key="10">
    <source>
        <dbReference type="EMBL" id="KAF4340741.1"/>
    </source>
</evidence>
<dbReference type="InterPro" id="IPR049438">
    <property type="entry name" value="TreT_GT1"/>
</dbReference>
<feature type="compositionally biased region" description="Low complexity" evidence="7">
    <location>
        <begin position="26"/>
        <end position="48"/>
    </location>
</feature>
<feature type="region of interest" description="Disordered" evidence="7">
    <location>
        <begin position="1"/>
        <end position="48"/>
    </location>
</feature>
<comment type="caution">
    <text evidence="10">The sequence shown here is derived from an EMBL/GenBank/DDBJ whole genome shotgun (WGS) entry which is preliminary data.</text>
</comment>
<keyword evidence="6" id="KW-0119">Carbohydrate metabolism</keyword>
<keyword evidence="4" id="KW-0328">Glycosyltransferase</keyword>
<dbReference type="GO" id="GO:0006006">
    <property type="term" value="P:glucose metabolic process"/>
    <property type="evidence" value="ECO:0007669"/>
    <property type="project" value="UniProtKB-KW"/>
</dbReference>
<dbReference type="InterPro" id="IPR001296">
    <property type="entry name" value="Glyco_trans_1"/>
</dbReference>
<dbReference type="EMBL" id="PVQB02000225">
    <property type="protein sequence ID" value="KAF4340741.1"/>
    <property type="molecule type" value="Genomic_DNA"/>
</dbReference>
<evidence type="ECO:0000313" key="11">
    <source>
        <dbReference type="Proteomes" id="UP000730481"/>
    </source>
</evidence>
<proteinExistence type="inferred from homology"/>
<evidence type="ECO:0000256" key="2">
    <source>
        <dbReference type="ARBA" id="ARBA00011738"/>
    </source>
</evidence>
<dbReference type="SUPFAM" id="SSF53756">
    <property type="entry name" value="UDP-Glycosyltransferase/glycogen phosphorylase"/>
    <property type="match status" value="1"/>
</dbReference>
<gene>
    <name evidence="10" type="ORF">FBEOM_5345</name>
</gene>
<reference evidence="10" key="2">
    <citation type="submission" date="2020-02" db="EMBL/GenBank/DDBJ databases">
        <title>Identification and distribution of gene clusters putatively required for synthesis of sphingolipid metabolism inhibitors in phylogenetically diverse species of the filamentous fungus Fusarium.</title>
        <authorList>
            <person name="Kim H.-S."/>
            <person name="Busman M."/>
            <person name="Brown D.W."/>
            <person name="Divon H."/>
            <person name="Uhlig S."/>
            <person name="Proctor R.H."/>
        </authorList>
    </citation>
    <scope>NUCLEOTIDE SEQUENCE</scope>
    <source>
        <strain evidence="10">NRRL 25174</strain>
    </source>
</reference>
<dbReference type="GO" id="GO:0016757">
    <property type="term" value="F:glycosyltransferase activity"/>
    <property type="evidence" value="ECO:0007669"/>
    <property type="project" value="UniProtKB-KW"/>
</dbReference>
<evidence type="ECO:0000259" key="8">
    <source>
        <dbReference type="Pfam" id="PF00534"/>
    </source>
</evidence>
<reference evidence="10" key="1">
    <citation type="journal article" date="2017" name="Mycologia">
        <title>Fusarium algeriense, sp. nov., a novel toxigenic crown rot pathogen of durum wheat from Algeria is nested in the Fusarium burgessii species complex.</title>
        <authorList>
            <person name="Laraba I."/>
            <person name="Keddad A."/>
            <person name="Boureghda H."/>
            <person name="Abdallah N."/>
            <person name="Vaughan M.M."/>
            <person name="Proctor R.H."/>
            <person name="Busman M."/>
            <person name="O'Donnell K."/>
        </authorList>
    </citation>
    <scope>NUCLEOTIDE SEQUENCE</scope>
    <source>
        <strain evidence="10">NRRL 25174</strain>
    </source>
</reference>
<dbReference type="PANTHER" id="PTHR47779:SF1">
    <property type="entry name" value="SYNTHASE (CCG-9), PUTATIVE (AFU_ORTHOLOGUE AFUA_3G12100)-RELATED"/>
    <property type="match status" value="1"/>
</dbReference>
<evidence type="ECO:0000256" key="5">
    <source>
        <dbReference type="ARBA" id="ARBA00022679"/>
    </source>
</evidence>
<dbReference type="Proteomes" id="UP000730481">
    <property type="component" value="Unassembled WGS sequence"/>
</dbReference>
<evidence type="ECO:0000256" key="6">
    <source>
        <dbReference type="ARBA" id="ARBA00023277"/>
    </source>
</evidence>
<dbReference type="Pfam" id="PF21269">
    <property type="entry name" value="TreT_GT1"/>
    <property type="match status" value="1"/>
</dbReference>
<evidence type="ECO:0000256" key="7">
    <source>
        <dbReference type="SAM" id="MobiDB-lite"/>
    </source>
</evidence>
<protein>
    <submittedName>
        <fullName evidence="10">Trehalose phosphorylase</fullName>
    </submittedName>
</protein>
<keyword evidence="11" id="KW-1185">Reference proteome</keyword>
<feature type="domain" description="Glycosyl transferase family 1" evidence="8">
    <location>
        <begin position="540"/>
        <end position="713"/>
    </location>
</feature>
<dbReference type="Gene3D" id="3.40.50.2000">
    <property type="entry name" value="Glycogen Phosphorylase B"/>
    <property type="match status" value="2"/>
</dbReference>
<keyword evidence="5" id="KW-0808">Transferase</keyword>
<dbReference type="Pfam" id="PF00534">
    <property type="entry name" value="Glycos_transf_1"/>
    <property type="match status" value="1"/>
</dbReference>